<gene>
    <name evidence="2" type="ORF">DEX24_06575</name>
</gene>
<dbReference type="PROSITE" id="PS51186">
    <property type="entry name" value="GNAT"/>
    <property type="match status" value="1"/>
</dbReference>
<dbReference type="SUPFAM" id="SSF55729">
    <property type="entry name" value="Acyl-CoA N-acyltransferases (Nat)"/>
    <property type="match status" value="1"/>
</dbReference>
<dbReference type="Proteomes" id="UP000245938">
    <property type="component" value="Unassembled WGS sequence"/>
</dbReference>
<dbReference type="InterPro" id="IPR016181">
    <property type="entry name" value="Acyl_CoA_acyltransferase"/>
</dbReference>
<dbReference type="InterPro" id="IPR039143">
    <property type="entry name" value="GNPNAT1-like"/>
</dbReference>
<dbReference type="OrthoDB" id="9796171at2"/>
<dbReference type="PANTHER" id="PTHR13355">
    <property type="entry name" value="GLUCOSAMINE 6-PHOSPHATE N-ACETYLTRANSFERASE"/>
    <property type="match status" value="1"/>
</dbReference>
<sequence>MANIRVKLVQNEQELEDAFSVRQEVFVKEQGIPAPLEQDVFDAVSQHIVAYCDDQPIAAGRVRIVDDHVAKVDRVCVLPAYRRKQVGVRMMEKLEHYVKDYHIDVIKIHAQTHAVPFYETQDYKVTSPEFIDGGAPFRAMEKKMTND</sequence>
<keyword evidence="2" id="KW-0808">Transferase</keyword>
<dbReference type="Pfam" id="PF13673">
    <property type="entry name" value="Acetyltransf_10"/>
    <property type="match status" value="1"/>
</dbReference>
<feature type="domain" description="N-acetyltransferase" evidence="1">
    <location>
        <begin position="4"/>
        <end position="145"/>
    </location>
</feature>
<dbReference type="PANTHER" id="PTHR13355:SF11">
    <property type="entry name" value="GLUCOSAMINE 6-PHOSPHATE N-ACETYLTRANSFERASE"/>
    <property type="match status" value="1"/>
</dbReference>
<keyword evidence="3" id="KW-1185">Reference proteome</keyword>
<comment type="caution">
    <text evidence="2">The sequence shown here is derived from an EMBL/GenBank/DDBJ whole genome shotgun (WGS) entry which is preliminary data.</text>
</comment>
<evidence type="ECO:0000313" key="3">
    <source>
        <dbReference type="Proteomes" id="UP000245938"/>
    </source>
</evidence>
<evidence type="ECO:0000259" key="1">
    <source>
        <dbReference type="PROSITE" id="PS51186"/>
    </source>
</evidence>
<dbReference type="Gene3D" id="3.40.630.30">
    <property type="match status" value="1"/>
</dbReference>
<dbReference type="EMBL" id="QFVR01000006">
    <property type="protein sequence ID" value="PWI25862.1"/>
    <property type="molecule type" value="Genomic_DNA"/>
</dbReference>
<reference evidence="2 3" key="1">
    <citation type="submission" date="2018-05" db="EMBL/GenBank/DDBJ databases">
        <title>Kurthia sibirica genome sequence.</title>
        <authorList>
            <person name="Maclea K.S."/>
            <person name="Goen A.E."/>
        </authorList>
    </citation>
    <scope>NUCLEOTIDE SEQUENCE [LARGE SCALE GENOMIC DNA]</scope>
    <source>
        <strain evidence="2 3">ATCC 49154</strain>
    </source>
</reference>
<organism evidence="2 3">
    <name type="scientific">Kurthia sibirica</name>
    <dbReference type="NCBI Taxonomy" id="202750"/>
    <lineage>
        <taxon>Bacteria</taxon>
        <taxon>Bacillati</taxon>
        <taxon>Bacillota</taxon>
        <taxon>Bacilli</taxon>
        <taxon>Bacillales</taxon>
        <taxon>Caryophanaceae</taxon>
        <taxon>Kurthia</taxon>
    </lineage>
</organism>
<evidence type="ECO:0000313" key="2">
    <source>
        <dbReference type="EMBL" id="PWI25862.1"/>
    </source>
</evidence>
<proteinExistence type="predicted"/>
<dbReference type="InterPro" id="IPR000182">
    <property type="entry name" value="GNAT_dom"/>
</dbReference>
<dbReference type="GO" id="GO:0004343">
    <property type="term" value="F:glucosamine 6-phosphate N-acetyltransferase activity"/>
    <property type="evidence" value="ECO:0007669"/>
    <property type="project" value="TreeGrafter"/>
</dbReference>
<protein>
    <submittedName>
        <fullName evidence="2">GNAT family N-acetyltransferase</fullName>
    </submittedName>
</protein>
<name>A0A2U3AMW1_9BACL</name>
<dbReference type="RefSeq" id="WP_109305618.1">
    <property type="nucleotide sequence ID" value="NZ_BJUF01000025.1"/>
</dbReference>
<accession>A0A2U3AMW1</accession>
<dbReference type="CDD" id="cd04301">
    <property type="entry name" value="NAT_SF"/>
    <property type="match status" value="1"/>
</dbReference>
<dbReference type="AlphaFoldDB" id="A0A2U3AMW1"/>